<evidence type="ECO:0000313" key="2">
    <source>
        <dbReference type="RefSeq" id="XP_008067094.2"/>
    </source>
</evidence>
<dbReference type="STRING" id="1868482.ENSTSYP00000009394"/>
<keyword evidence="1" id="KW-1185">Reference proteome</keyword>
<protein>
    <submittedName>
        <fullName evidence="2">Uncharacterized protein</fullName>
    </submittedName>
</protein>
<dbReference type="RefSeq" id="XP_008067094.2">
    <property type="nucleotide sequence ID" value="XM_008068903.2"/>
</dbReference>
<reference evidence="2" key="1">
    <citation type="submission" date="2025-08" db="UniProtKB">
        <authorList>
            <consortium name="RefSeq"/>
        </authorList>
    </citation>
    <scope>IDENTIFICATION</scope>
</reference>
<dbReference type="PANTHER" id="PTHR33504:SF1">
    <property type="entry name" value="FAMILY WITH SEQUENCE SIMILARITY 90, MEMBER A1B"/>
    <property type="match status" value="1"/>
</dbReference>
<sequence>MDHLRHGWRNAPQRPQRRAPAVSAAAVAVQIAAMPQQWQRLSSAVVDAYNIMGKKKFYHQIVEDERLFQKFKVTDIRDIVTMQDYMQYSSFLDKTPASSGGRSNYWRKLSLENIPRTMIIYDIVDYAESGVISNRLQKEMKYLLQRPKTEEMRQHQLRIVSEIRWPSSSFQPVYRPYKQSQVKHLGRRSKQAQMKVEKMRKTYLAKEKNVSEVSEPRMDTPDTKQRHTIVISTPSFDIVKVNESTSDNELEKEKNLFAWHQDMCM</sequence>
<feature type="non-terminal residue" evidence="2">
    <location>
        <position position="265"/>
    </location>
</feature>
<dbReference type="OrthoDB" id="10006090at2759"/>
<dbReference type="Proteomes" id="UP000189704">
    <property type="component" value="Unplaced"/>
</dbReference>
<dbReference type="CTD" id="103183587"/>
<gene>
    <name evidence="2" type="primary">CUNHXorf58</name>
</gene>
<dbReference type="KEGG" id="csyr:103271427"/>
<organism evidence="1 2">
    <name type="scientific">Carlito syrichta</name>
    <name type="common">Philippine tarsier</name>
    <name type="synonym">Tarsius syrichta</name>
    <dbReference type="NCBI Taxonomy" id="1868482"/>
    <lineage>
        <taxon>Eukaryota</taxon>
        <taxon>Metazoa</taxon>
        <taxon>Chordata</taxon>
        <taxon>Craniata</taxon>
        <taxon>Vertebrata</taxon>
        <taxon>Euteleostomi</taxon>
        <taxon>Mammalia</taxon>
        <taxon>Eutheria</taxon>
        <taxon>Euarchontoglires</taxon>
        <taxon>Primates</taxon>
        <taxon>Haplorrhini</taxon>
        <taxon>Tarsiiformes</taxon>
        <taxon>Tarsiidae</taxon>
        <taxon>Carlito</taxon>
    </lineage>
</organism>
<accession>A0A1U7U4B6</accession>
<proteinExistence type="predicted"/>
<evidence type="ECO:0000313" key="1">
    <source>
        <dbReference type="Proteomes" id="UP000189704"/>
    </source>
</evidence>
<dbReference type="GeneID" id="103271427"/>
<name>A0A1U7U4B6_CARSF</name>
<dbReference type="AlphaFoldDB" id="A0A1U7U4B6"/>
<dbReference type="PANTHER" id="PTHR33504">
    <property type="entry name" value="NADH DEHYDROGENASE (UBIQUINONE) 1 BETA SUBCOMPLEX, 4"/>
    <property type="match status" value="1"/>
</dbReference>